<dbReference type="PANTHER" id="PTHR30329">
    <property type="entry name" value="STATOR ELEMENT OF FLAGELLAR MOTOR COMPLEX"/>
    <property type="match status" value="1"/>
</dbReference>
<keyword evidence="6" id="KW-0969">Cilium</keyword>
<evidence type="ECO:0000256" key="1">
    <source>
        <dbReference type="PROSITE-ProRule" id="PRU00473"/>
    </source>
</evidence>
<dbReference type="GO" id="GO:0016020">
    <property type="term" value="C:membrane"/>
    <property type="evidence" value="ECO:0007669"/>
    <property type="project" value="UniProtKB-UniRule"/>
</dbReference>
<dbReference type="InterPro" id="IPR050330">
    <property type="entry name" value="Bact_OuterMem_StrucFunc"/>
</dbReference>
<dbReference type="Pfam" id="PF00691">
    <property type="entry name" value="OmpA"/>
    <property type="match status" value="1"/>
</dbReference>
<feature type="chain" id="PRO_5032465722" evidence="4">
    <location>
        <begin position="24"/>
        <end position="382"/>
    </location>
</feature>
<dbReference type="RefSeq" id="WP_166918174.1">
    <property type="nucleotide sequence ID" value="NZ_JAASRN010000001.1"/>
</dbReference>
<dbReference type="InterPro" id="IPR006665">
    <property type="entry name" value="OmpA-like"/>
</dbReference>
<keyword evidence="6" id="KW-0966">Cell projection</keyword>
<dbReference type="PROSITE" id="PS51123">
    <property type="entry name" value="OMPA_2"/>
    <property type="match status" value="1"/>
</dbReference>
<evidence type="ECO:0000313" key="6">
    <source>
        <dbReference type="EMBL" id="NIK72878.1"/>
    </source>
</evidence>
<dbReference type="CDD" id="cd07185">
    <property type="entry name" value="OmpA_C-like"/>
    <property type="match status" value="1"/>
</dbReference>
<dbReference type="Gene3D" id="3.30.1330.60">
    <property type="entry name" value="OmpA-like domain"/>
    <property type="match status" value="1"/>
</dbReference>
<evidence type="ECO:0000256" key="3">
    <source>
        <dbReference type="SAM" id="MobiDB-lite"/>
    </source>
</evidence>
<dbReference type="Proteomes" id="UP000537126">
    <property type="component" value="Unassembled WGS sequence"/>
</dbReference>
<dbReference type="AlphaFoldDB" id="A0A846MMU8"/>
<feature type="region of interest" description="Disordered" evidence="3">
    <location>
        <begin position="280"/>
        <end position="301"/>
    </location>
</feature>
<dbReference type="PANTHER" id="PTHR30329:SF21">
    <property type="entry name" value="LIPOPROTEIN YIAD-RELATED"/>
    <property type="match status" value="1"/>
</dbReference>
<evidence type="ECO:0000313" key="7">
    <source>
        <dbReference type="Proteomes" id="UP000537126"/>
    </source>
</evidence>
<comment type="caution">
    <text evidence="6">The sequence shown here is derived from an EMBL/GenBank/DDBJ whole genome shotgun (WGS) entry which is preliminary data.</text>
</comment>
<dbReference type="SUPFAM" id="SSF103088">
    <property type="entry name" value="OmpA-like"/>
    <property type="match status" value="1"/>
</dbReference>
<organism evidence="6 7">
    <name type="scientific">Thermonema lapsum</name>
    <dbReference type="NCBI Taxonomy" id="28195"/>
    <lineage>
        <taxon>Bacteria</taxon>
        <taxon>Pseudomonadati</taxon>
        <taxon>Bacteroidota</taxon>
        <taxon>Cytophagia</taxon>
        <taxon>Cytophagales</taxon>
        <taxon>Thermonemataceae</taxon>
        <taxon>Thermonema</taxon>
    </lineage>
</organism>
<evidence type="ECO:0000259" key="5">
    <source>
        <dbReference type="PROSITE" id="PS51123"/>
    </source>
</evidence>
<feature type="coiled-coil region" evidence="2">
    <location>
        <begin position="33"/>
        <end position="67"/>
    </location>
</feature>
<name>A0A846MMU8_9BACT</name>
<protein>
    <submittedName>
        <fullName evidence="6">Flagellar motor protein MotB</fullName>
    </submittedName>
</protein>
<keyword evidence="4" id="KW-0732">Signal</keyword>
<keyword evidence="2" id="KW-0175">Coiled coil</keyword>
<accession>A0A846MMU8</accession>
<evidence type="ECO:0000256" key="4">
    <source>
        <dbReference type="SAM" id="SignalP"/>
    </source>
</evidence>
<feature type="signal peptide" evidence="4">
    <location>
        <begin position="1"/>
        <end position="23"/>
    </location>
</feature>
<keyword evidence="6" id="KW-0282">Flagellum</keyword>
<evidence type="ECO:0000256" key="2">
    <source>
        <dbReference type="SAM" id="Coils"/>
    </source>
</evidence>
<sequence length="382" mass="43898">MRRLWTSSRYWAMGLLLFSLPFAACSPYKQAMKGSKKERMAQQEQLLREYQTKLLRLKEDSMELARQADELVRMLGESQLKERRNAQKLYRYSQIIDKATLYQQQLEYIRRQIVHTLLTHEIDNIQVIKEKDGVRITILDELLFPTGSARISAEGQRAIKYLSETLNEIAGINITIEGHTDNIPLRGHPLYKNNWELSLARASEVGRYMASCNFPQDKVAISGKGDRYPLADNSTPEGRRINRRTDIIVIPDWSAVFNLILEGIEEGNSQNTIVMPVRYPASEDSEKKNRASLNDTSSTESKEKVQGGVIYGTPIGKIERKANHVSGTDQQKEAPKVLMNSWTTFFRQWDMLVFSYCSFGLLWQIGSSCYELMYSKYCVLVI</sequence>
<feature type="domain" description="OmpA-like" evidence="5">
    <location>
        <begin position="131"/>
        <end position="253"/>
    </location>
</feature>
<proteinExistence type="predicted"/>
<dbReference type="EMBL" id="JAASRN010000001">
    <property type="protein sequence ID" value="NIK72878.1"/>
    <property type="molecule type" value="Genomic_DNA"/>
</dbReference>
<keyword evidence="7" id="KW-1185">Reference proteome</keyword>
<dbReference type="InterPro" id="IPR036737">
    <property type="entry name" value="OmpA-like_sf"/>
</dbReference>
<reference evidence="6 7" key="1">
    <citation type="submission" date="2020-03" db="EMBL/GenBank/DDBJ databases">
        <title>Genomic Encyclopedia of Type Strains, Phase IV (KMG-IV): sequencing the most valuable type-strain genomes for metagenomic binning, comparative biology and taxonomic classification.</title>
        <authorList>
            <person name="Goeker M."/>
        </authorList>
    </citation>
    <scope>NUCLEOTIDE SEQUENCE [LARGE SCALE GENOMIC DNA]</scope>
    <source>
        <strain evidence="6 7">DSM 5718</strain>
    </source>
</reference>
<gene>
    <name evidence="6" type="ORF">FHS56_000364</name>
</gene>
<keyword evidence="1" id="KW-0472">Membrane</keyword>